<protein>
    <recommendedName>
        <fullName evidence="5">VPLPA-CTERM protein sorting domain-containing protein</fullName>
    </recommendedName>
</protein>
<name>A0A0M6ZGM5_9HYPH</name>
<evidence type="ECO:0000313" key="4">
    <source>
        <dbReference type="Proteomes" id="UP000049983"/>
    </source>
</evidence>
<feature type="signal peptide" evidence="2">
    <location>
        <begin position="1"/>
        <end position="20"/>
    </location>
</feature>
<dbReference type="AlphaFoldDB" id="A0A0M6ZGM5"/>
<feature type="chain" id="PRO_5009787786" description="VPLPA-CTERM protein sorting domain-containing protein" evidence="2">
    <location>
        <begin position="21"/>
        <end position="214"/>
    </location>
</feature>
<dbReference type="Proteomes" id="UP000049983">
    <property type="component" value="Unassembled WGS sequence"/>
</dbReference>
<evidence type="ECO:0000256" key="2">
    <source>
        <dbReference type="SAM" id="SignalP"/>
    </source>
</evidence>
<proteinExistence type="predicted"/>
<keyword evidence="1" id="KW-0472">Membrane</keyword>
<keyword evidence="1" id="KW-0812">Transmembrane</keyword>
<evidence type="ECO:0008006" key="5">
    <source>
        <dbReference type="Google" id="ProtNLM"/>
    </source>
</evidence>
<dbReference type="EMBL" id="CXWC01000011">
    <property type="protein sequence ID" value="CTQ73540.1"/>
    <property type="molecule type" value="Genomic_DNA"/>
</dbReference>
<evidence type="ECO:0000256" key="1">
    <source>
        <dbReference type="SAM" id="Phobius"/>
    </source>
</evidence>
<gene>
    <name evidence="3" type="ORF">LA5096_03699</name>
</gene>
<evidence type="ECO:0000313" key="3">
    <source>
        <dbReference type="EMBL" id="CTQ73540.1"/>
    </source>
</evidence>
<dbReference type="RefSeq" id="WP_055111721.1">
    <property type="nucleotide sequence ID" value="NZ_CXWA01000005.1"/>
</dbReference>
<sequence length="214" mass="21870">MKKFLIGACAALGWITSAQAAPVTFAGLTFDDTAFVDVSNAVQGTFDPTGVIGGNFATGINLQEPPGSIPRVAELSFTDNTLVNGSGDDLALFVPSFVFNLGVATEFPGPTGGPTPFQGRNGISTGGGMIAFLYDLSDYGIADGGSVSSFFLTRLGDVEAFTFAAAALNGGPIIDPPVAVPLPAALPMLVGGLGLLGIVRTRRKRGAMQDKPEL</sequence>
<reference evidence="4" key="1">
    <citation type="submission" date="2015-07" db="EMBL/GenBank/DDBJ databases">
        <authorList>
            <person name="Rodrigo-Torres Lidia"/>
            <person name="Arahal R.David."/>
        </authorList>
    </citation>
    <scope>NUCLEOTIDE SEQUENCE [LARGE SCALE GENOMIC DNA]</scope>
    <source>
        <strain evidence="4">CECT 5096</strain>
    </source>
</reference>
<dbReference type="GeneID" id="97671035"/>
<keyword evidence="2" id="KW-0732">Signal</keyword>
<keyword evidence="1" id="KW-1133">Transmembrane helix</keyword>
<feature type="transmembrane region" description="Helical" evidence="1">
    <location>
        <begin position="178"/>
        <end position="199"/>
    </location>
</feature>
<accession>A0A0M6ZGM5</accession>
<keyword evidence="4" id="KW-1185">Reference proteome</keyword>
<organism evidence="3 4">
    <name type="scientific">Roseibium album</name>
    <dbReference type="NCBI Taxonomy" id="311410"/>
    <lineage>
        <taxon>Bacteria</taxon>
        <taxon>Pseudomonadati</taxon>
        <taxon>Pseudomonadota</taxon>
        <taxon>Alphaproteobacteria</taxon>
        <taxon>Hyphomicrobiales</taxon>
        <taxon>Stappiaceae</taxon>
        <taxon>Roseibium</taxon>
    </lineage>
</organism>